<dbReference type="GO" id="GO:0043709">
    <property type="term" value="P:cell adhesion involved in single-species biofilm formation"/>
    <property type="evidence" value="ECO:0007669"/>
    <property type="project" value="TreeGrafter"/>
</dbReference>
<dbReference type="Pfam" id="PF00990">
    <property type="entry name" value="GGDEF"/>
    <property type="match status" value="1"/>
</dbReference>
<dbReference type="FunFam" id="3.30.70.270:FF:000001">
    <property type="entry name" value="Diguanylate cyclase domain protein"/>
    <property type="match status" value="1"/>
</dbReference>
<dbReference type="InterPro" id="IPR000160">
    <property type="entry name" value="GGDEF_dom"/>
</dbReference>
<dbReference type="Gene3D" id="3.30.70.270">
    <property type="match status" value="1"/>
</dbReference>
<evidence type="ECO:0000313" key="5">
    <source>
        <dbReference type="Proteomes" id="UP000593910"/>
    </source>
</evidence>
<dbReference type="Proteomes" id="UP000593910">
    <property type="component" value="Chromosome"/>
</dbReference>
<dbReference type="GO" id="GO:0005886">
    <property type="term" value="C:plasma membrane"/>
    <property type="evidence" value="ECO:0007669"/>
    <property type="project" value="TreeGrafter"/>
</dbReference>
<dbReference type="GO" id="GO:1902201">
    <property type="term" value="P:negative regulation of bacterial-type flagellum-dependent cell motility"/>
    <property type="evidence" value="ECO:0007669"/>
    <property type="project" value="TreeGrafter"/>
</dbReference>
<dbReference type="SUPFAM" id="SSF55073">
    <property type="entry name" value="Nucleotide cyclase"/>
    <property type="match status" value="1"/>
</dbReference>
<dbReference type="NCBIfam" id="TIGR00254">
    <property type="entry name" value="GGDEF"/>
    <property type="match status" value="1"/>
</dbReference>
<dbReference type="InterPro" id="IPR043128">
    <property type="entry name" value="Rev_trsase/Diguanyl_cyclase"/>
</dbReference>
<dbReference type="EMBL" id="CP041165">
    <property type="protein sequence ID" value="QOP42183.1"/>
    <property type="molecule type" value="Genomic_DNA"/>
</dbReference>
<evidence type="ECO:0000259" key="3">
    <source>
        <dbReference type="PROSITE" id="PS50887"/>
    </source>
</evidence>
<dbReference type="KEGG" id="smax:FJR03_10725"/>
<organism evidence="4 5">
    <name type="scientific">Sulfurimonas marina</name>
    <dbReference type="NCBI Taxonomy" id="2590551"/>
    <lineage>
        <taxon>Bacteria</taxon>
        <taxon>Pseudomonadati</taxon>
        <taxon>Campylobacterota</taxon>
        <taxon>Epsilonproteobacteria</taxon>
        <taxon>Campylobacterales</taxon>
        <taxon>Sulfurimonadaceae</taxon>
        <taxon>Sulfurimonas</taxon>
    </lineage>
</organism>
<proteinExistence type="predicted"/>
<dbReference type="PANTHER" id="PTHR45138:SF9">
    <property type="entry name" value="DIGUANYLATE CYCLASE DGCM-RELATED"/>
    <property type="match status" value="1"/>
</dbReference>
<dbReference type="PANTHER" id="PTHR45138">
    <property type="entry name" value="REGULATORY COMPONENTS OF SENSORY TRANSDUCTION SYSTEM"/>
    <property type="match status" value="1"/>
</dbReference>
<gene>
    <name evidence="4" type="ORF">FJR03_10725</name>
</gene>
<evidence type="ECO:0000256" key="1">
    <source>
        <dbReference type="ARBA" id="ARBA00012528"/>
    </source>
</evidence>
<evidence type="ECO:0000256" key="2">
    <source>
        <dbReference type="ARBA" id="ARBA00034247"/>
    </source>
</evidence>
<name>A0A7M1AXK9_9BACT</name>
<dbReference type="RefSeq" id="WP_193113504.1">
    <property type="nucleotide sequence ID" value="NZ_CP041165.1"/>
</dbReference>
<protein>
    <recommendedName>
        <fullName evidence="1">diguanylate cyclase</fullName>
        <ecNumber evidence="1">2.7.7.65</ecNumber>
    </recommendedName>
</protein>
<feature type="domain" description="GGDEF" evidence="3">
    <location>
        <begin position="164"/>
        <end position="290"/>
    </location>
</feature>
<accession>A0A7M1AXK9</accession>
<comment type="catalytic activity">
    <reaction evidence="2">
        <text>2 GTP = 3',3'-c-di-GMP + 2 diphosphate</text>
        <dbReference type="Rhea" id="RHEA:24898"/>
        <dbReference type="ChEBI" id="CHEBI:33019"/>
        <dbReference type="ChEBI" id="CHEBI:37565"/>
        <dbReference type="ChEBI" id="CHEBI:58805"/>
        <dbReference type="EC" id="2.7.7.65"/>
    </reaction>
</comment>
<dbReference type="CDD" id="cd01949">
    <property type="entry name" value="GGDEF"/>
    <property type="match status" value="1"/>
</dbReference>
<dbReference type="EC" id="2.7.7.65" evidence="1"/>
<dbReference type="GO" id="GO:0052621">
    <property type="term" value="F:diguanylate cyclase activity"/>
    <property type="evidence" value="ECO:0007669"/>
    <property type="project" value="UniProtKB-EC"/>
</dbReference>
<dbReference type="SMART" id="SM00267">
    <property type="entry name" value="GGDEF"/>
    <property type="match status" value="1"/>
</dbReference>
<keyword evidence="5" id="KW-1185">Reference proteome</keyword>
<evidence type="ECO:0000313" key="4">
    <source>
        <dbReference type="EMBL" id="QOP42183.1"/>
    </source>
</evidence>
<dbReference type="InterPro" id="IPR050469">
    <property type="entry name" value="Diguanylate_Cyclase"/>
</dbReference>
<dbReference type="AlphaFoldDB" id="A0A7M1AXK9"/>
<dbReference type="PROSITE" id="PS50887">
    <property type="entry name" value="GGDEF"/>
    <property type="match status" value="1"/>
</dbReference>
<dbReference type="InterPro" id="IPR029787">
    <property type="entry name" value="Nucleotide_cyclase"/>
</dbReference>
<reference evidence="4 5" key="1">
    <citation type="submission" date="2019-06" db="EMBL/GenBank/DDBJ databases">
        <title>Sulfurimonas gotlandica sp. nov., a chemoautotrophic and psychrotolerant epsilonproteobacterium isolated from a pelagic redoxcline, and an emended description of the genus Sulfurimonas.</title>
        <authorList>
            <person name="Wang S."/>
            <person name="Jiang L."/>
            <person name="Shao Z."/>
        </authorList>
    </citation>
    <scope>NUCLEOTIDE SEQUENCE [LARGE SCALE GENOMIC DNA]</scope>
    <source>
        <strain evidence="4 5">B2</strain>
    </source>
</reference>
<sequence length="290" mass="33454">MINNSTFLTTIDIIPNPLIVTNGEKILLSNKSFLDFLGLESLEQLQTLCKCVCHLFIEYDGFFSLKDLKDGELWVDYIYRQKEGVKVSMVSNQGEGKAFEVSVGKLEEYEKTYVVIFTDITSLESERKILEKLAYKDPLTDIYNRQIFNTMLKQAYTDKHKNGERLSIILLDIDHFKQVNDNYGHDVGDKVLIEFTKLINQHIRSSDIFARWGGEEFIILLPKADIDAAYRKAEELRLLVENFEDPYLPKITISLGVSEILDGDKERSCFKRADKALYKAKETRNKAVKL</sequence>